<evidence type="ECO:0000313" key="2">
    <source>
        <dbReference type="EMBL" id="CAB40560.1"/>
    </source>
</evidence>
<organism evidence="2">
    <name type="scientific">Yersinia enterocolitica</name>
    <dbReference type="NCBI Taxonomy" id="630"/>
    <lineage>
        <taxon>Bacteria</taxon>
        <taxon>Pseudomonadati</taxon>
        <taxon>Pseudomonadota</taxon>
        <taxon>Gammaproteobacteria</taxon>
        <taxon>Enterobacterales</taxon>
        <taxon>Yersiniaceae</taxon>
        <taxon>Yersinia</taxon>
    </lineage>
</organism>
<name>Q9X9F4_YEREN</name>
<feature type="region of interest" description="Disordered" evidence="1">
    <location>
        <begin position="87"/>
        <end position="136"/>
    </location>
</feature>
<feature type="compositionally biased region" description="Low complexity" evidence="1">
    <location>
        <begin position="95"/>
        <end position="106"/>
    </location>
</feature>
<proteinExistence type="predicted"/>
<accession>Q9X9F4</accession>
<reference evidence="2" key="1">
    <citation type="submission" date="1999-02" db="EMBL/GenBank/DDBJ databases">
        <authorList>
            <person name="Strauch E.N."/>
        </authorList>
    </citation>
    <scope>NUCLEOTIDE SEQUENCE</scope>
    <source>
        <strain evidence="2">#29807</strain>
        <plasmid evidence="2">p29807</plasmid>
    </source>
</reference>
<keyword evidence="2" id="KW-0614">Plasmid</keyword>
<dbReference type="AlphaFoldDB" id="Q9X9F4"/>
<protein>
    <submittedName>
        <fullName evidence="2">Uncharacterized protein</fullName>
    </submittedName>
</protein>
<reference evidence="2" key="2">
    <citation type="journal article" date="2000" name="J. Biotechnol.">
        <title>Use of a plasmid of a yersinia enterocolitica biogroup 1A strain for the construction of cloning vectors.</title>
        <authorList>
            <person name="Strauch E."/>
            <person name="Voigt I."/>
            <person name="Broll H."/>
            <person name="Appel B."/>
        </authorList>
    </citation>
    <scope>NUCLEOTIDE SEQUENCE [LARGE SCALE GENOMIC DNA]</scope>
    <source>
        <strain evidence="2">#29807</strain>
        <plasmid evidence="2">p29807</plasmid>
    </source>
</reference>
<evidence type="ECO:0000256" key="1">
    <source>
        <dbReference type="SAM" id="MobiDB-lite"/>
    </source>
</evidence>
<dbReference type="EMBL" id="AJ132618">
    <property type="protein sequence ID" value="CAB40560.1"/>
    <property type="molecule type" value="Genomic_DNA"/>
</dbReference>
<geneLocation type="plasmid" evidence="2">
    <name>p29807</name>
</geneLocation>
<sequence>MTSPDVPGLQRLKQRTGNVLCPQLCWLIHKTAGQDVFLEYRRPAKDSWLAPVCLLSFCYHFATFLLSKCYLSLLAINDQGTLAMYTSPRRKGAPSESRSSLRADSSTLNPTPLAINPSMPDGLANTSRQHSKLRTRSPFQVRRKILFFGVGFEFRLKPDARQPAA</sequence>